<dbReference type="InterPro" id="IPR036520">
    <property type="entry name" value="UPF0759_sf"/>
</dbReference>
<comment type="caution">
    <text evidence="1">The sequence shown here is derived from an EMBL/GenBank/DDBJ whole genome shotgun (WGS) entry which is preliminary data.</text>
</comment>
<dbReference type="OrthoDB" id="9780310at2"/>
<dbReference type="STRING" id="1193182.BN11_4660015"/>
<evidence type="ECO:0008006" key="3">
    <source>
        <dbReference type="Google" id="ProtNLM"/>
    </source>
</evidence>
<reference evidence="1 2" key="1">
    <citation type="journal article" date="2013" name="ISME J.">
        <title>A metabolic model for members of the genus Tetrasphaera involved in enhanced biological phosphorus removal.</title>
        <authorList>
            <person name="Kristiansen R."/>
            <person name="Nguyen H.T.T."/>
            <person name="Saunders A.M."/>
            <person name="Nielsen J.L."/>
            <person name="Wimmer R."/>
            <person name="Le V.Q."/>
            <person name="McIlroy S.J."/>
            <person name="Petrovski S."/>
            <person name="Seviour R.J."/>
            <person name="Calteau A."/>
            <person name="Nielsen K.L."/>
            <person name="Nielsen P.H."/>
        </authorList>
    </citation>
    <scope>NUCLEOTIDE SEQUENCE [LARGE SCALE GENOMIC DNA]</scope>
    <source>
        <strain evidence="1 2">Ben110</strain>
    </source>
</reference>
<name>W6JZL6_9MICO</name>
<dbReference type="Proteomes" id="UP000035763">
    <property type="component" value="Unassembled WGS sequence"/>
</dbReference>
<keyword evidence="2" id="KW-1185">Reference proteome</keyword>
<proteinExistence type="predicted"/>
<dbReference type="AlphaFoldDB" id="W6JZL6"/>
<dbReference type="RefSeq" id="WP_048700006.1">
    <property type="nucleotide sequence ID" value="NZ_HG764815.1"/>
</dbReference>
<evidence type="ECO:0000313" key="1">
    <source>
        <dbReference type="EMBL" id="CCH74657.1"/>
    </source>
</evidence>
<dbReference type="PANTHER" id="PTHR30348">
    <property type="entry name" value="UNCHARACTERIZED PROTEIN YECE"/>
    <property type="match status" value="1"/>
</dbReference>
<gene>
    <name evidence="1" type="ORF">BN11_4660015</name>
</gene>
<dbReference type="PANTHER" id="PTHR30348:SF4">
    <property type="entry name" value="DUF72 DOMAIN-CONTAINING PROTEIN"/>
    <property type="match status" value="1"/>
</dbReference>
<dbReference type="Pfam" id="PF01904">
    <property type="entry name" value="DUF72"/>
    <property type="match status" value="1"/>
</dbReference>
<dbReference type="SUPFAM" id="SSF117396">
    <property type="entry name" value="TM1631-like"/>
    <property type="match status" value="1"/>
</dbReference>
<evidence type="ECO:0000313" key="2">
    <source>
        <dbReference type="Proteomes" id="UP000035763"/>
    </source>
</evidence>
<dbReference type="Gene3D" id="3.20.20.410">
    <property type="entry name" value="Protein of unknown function UPF0759"/>
    <property type="match status" value="1"/>
</dbReference>
<accession>W6JZL6</accession>
<dbReference type="EMBL" id="CAJA01000408">
    <property type="protein sequence ID" value="CCH74657.1"/>
    <property type="molecule type" value="Genomic_DNA"/>
</dbReference>
<organism evidence="1 2">
    <name type="scientific">Nostocoides australiense Ben110</name>
    <dbReference type="NCBI Taxonomy" id="1193182"/>
    <lineage>
        <taxon>Bacteria</taxon>
        <taxon>Bacillati</taxon>
        <taxon>Actinomycetota</taxon>
        <taxon>Actinomycetes</taxon>
        <taxon>Micrococcales</taxon>
        <taxon>Intrasporangiaceae</taxon>
        <taxon>Nostocoides</taxon>
    </lineage>
</organism>
<sequence length="274" mass="30558">MACIRVGLSGWSYSEWRGDFYPEGLPARERLRYAATRFPTLEINASFYSLKQPRTYAAWHAEAPEVTFAVKGSKLVTHNHRLANAEQALANFYASGVLALGAGLGPFLWQLPPSLRFDAERVEAFLSGLPRSTTELAEQARRHDDRVPAKRALTEPHAEVSVRHALEPRHTSWADPAAADLLAAYDVAMVVSDLADRYPMFEVATTDFVHVRLHGHTRLYYSGYAAASLDAWADRCRRWAGERRDVFVYFDNSAAGKAPHDALKLMARLADPSG</sequence>
<protein>
    <recommendedName>
        <fullName evidence="3">DUF72 domain-containing protein</fullName>
    </recommendedName>
</protein>
<dbReference type="InterPro" id="IPR002763">
    <property type="entry name" value="DUF72"/>
</dbReference>